<sequence length="699" mass="79778">MFRAAALCYVLLAHACHALDGDFKADANLHMARLRNDLLSQPGFSKNTPPTSNRSASGTDYSESGTDIRMQIRFFKVMEVSASSGFMRLRIWLRLYWSDTRLSWNPADYGNLTHIYFQGMNYPGSEDCEIWVPDVQPFNANNGLVNTLEPAAARVDYKGEVFFSRPGTLDVLCRFSGLVAFPYDSLSCEIEMGGWSYSGGQMGIQLHDGGYAFSQQERSSGTTYQQYTIQSVDVSLNLYTYDCCPSEPWPVATYMIRLRRADFFYYSVTIIPGVLITFLSFAVFFSDNTSVDPLGYGISVIVVNLLGNLVFINMLPVCGEMIWIDVFLMLNTFFCCISLVQSALSITLEDCENDHFPLFPSWLIFIILYLRDKFKNKLPKWNTQQSRNSGETAQSQVLSNFLNASHVVAESVAGVLYRQRHPEDDDAPEHVPTTKLKVDAVEPDHPKSDPAQSCGDVRAVQGELRTSSRHDPKRTEPKVSRAEVMEKYIFFERLFFLLDLNTSMFVEDSECHALLSFTCLDLDPRDREDIISRHDVNNDRRLNRMEFCRLCADHLMDVPIHNIKVAVENIRDVRSSNTRRNSAYWKKAAVQLDVWSRTIVPAIYVLALGILFNIEFYDEYERKDRTTEMFEGLPPMKLKESGESFIITYFLLALFCATMFTYMRRVVAKQKDARKQAFLHAGTNTAYSLIVSAFMLPFR</sequence>
<feature type="transmembrane region" description="Helical" evidence="7">
    <location>
        <begin position="322"/>
        <end position="343"/>
    </location>
</feature>
<keyword evidence="4 7" id="KW-1133">Transmembrane helix</keyword>
<name>A0AB34IWE5_PRYPA</name>
<reference evidence="10 11" key="1">
    <citation type="journal article" date="2024" name="Science">
        <title>Giant polyketide synthase enzymes in the biosynthesis of giant marine polyether toxins.</title>
        <authorList>
            <person name="Fallon T.R."/>
            <person name="Shende V.V."/>
            <person name="Wierzbicki I.H."/>
            <person name="Pendleton A.L."/>
            <person name="Watervoot N.F."/>
            <person name="Auber R.P."/>
            <person name="Gonzalez D.J."/>
            <person name="Wisecaver J.H."/>
            <person name="Moore B.S."/>
        </authorList>
    </citation>
    <scope>NUCLEOTIDE SEQUENCE [LARGE SCALE GENOMIC DNA]</scope>
    <source>
        <strain evidence="10 11">12B1</strain>
    </source>
</reference>
<dbReference type="PROSITE" id="PS00018">
    <property type="entry name" value="EF_HAND_1"/>
    <property type="match status" value="1"/>
</dbReference>
<dbReference type="InterPro" id="IPR018247">
    <property type="entry name" value="EF_Hand_1_Ca_BS"/>
</dbReference>
<feature type="transmembrane region" description="Helical" evidence="7">
    <location>
        <begin position="677"/>
        <end position="698"/>
    </location>
</feature>
<feature type="chain" id="PRO_5044321494" description="Neurotransmitter-gated ion-channel ligand-binding domain-containing protein" evidence="8">
    <location>
        <begin position="19"/>
        <end position="699"/>
    </location>
</feature>
<dbReference type="CDD" id="cd18989">
    <property type="entry name" value="LGIC_ECD_cation"/>
    <property type="match status" value="1"/>
</dbReference>
<dbReference type="SUPFAM" id="SSF47473">
    <property type="entry name" value="EF-hand"/>
    <property type="match status" value="1"/>
</dbReference>
<evidence type="ECO:0000256" key="1">
    <source>
        <dbReference type="ARBA" id="ARBA00004141"/>
    </source>
</evidence>
<evidence type="ECO:0000256" key="6">
    <source>
        <dbReference type="SAM" id="MobiDB-lite"/>
    </source>
</evidence>
<feature type="transmembrane region" description="Helical" evidence="7">
    <location>
        <begin position="355"/>
        <end position="371"/>
    </location>
</feature>
<comment type="subcellular location">
    <subcellularLocation>
        <location evidence="1">Membrane</location>
        <topology evidence="1">Multi-pass membrane protein</topology>
    </subcellularLocation>
</comment>
<dbReference type="Proteomes" id="UP001515480">
    <property type="component" value="Unassembled WGS sequence"/>
</dbReference>
<feature type="transmembrane region" description="Helical" evidence="7">
    <location>
        <begin position="296"/>
        <end position="315"/>
    </location>
</feature>
<keyword evidence="8" id="KW-0732">Signal</keyword>
<dbReference type="Pfam" id="PF02931">
    <property type="entry name" value="Neur_chan_LBD"/>
    <property type="match status" value="1"/>
</dbReference>
<comment type="caution">
    <text evidence="10">The sequence shown here is derived from an EMBL/GenBank/DDBJ whole genome shotgun (WGS) entry which is preliminary data.</text>
</comment>
<dbReference type="Gene3D" id="2.70.170.10">
    <property type="entry name" value="Neurotransmitter-gated ion-channel ligand-binding domain"/>
    <property type="match status" value="1"/>
</dbReference>
<evidence type="ECO:0000259" key="9">
    <source>
        <dbReference type="Pfam" id="PF02931"/>
    </source>
</evidence>
<dbReference type="SUPFAM" id="SSF63712">
    <property type="entry name" value="Nicotinic receptor ligand binding domain-like"/>
    <property type="match status" value="1"/>
</dbReference>
<evidence type="ECO:0000256" key="5">
    <source>
        <dbReference type="ARBA" id="ARBA00023136"/>
    </source>
</evidence>
<evidence type="ECO:0000313" key="10">
    <source>
        <dbReference type="EMBL" id="KAL1508391.1"/>
    </source>
</evidence>
<evidence type="ECO:0000256" key="4">
    <source>
        <dbReference type="ARBA" id="ARBA00022989"/>
    </source>
</evidence>
<keyword evidence="5 7" id="KW-0472">Membrane</keyword>
<dbReference type="EMBL" id="JBGBPQ010000016">
    <property type="protein sequence ID" value="KAL1508391.1"/>
    <property type="molecule type" value="Genomic_DNA"/>
</dbReference>
<dbReference type="SUPFAM" id="SSF90112">
    <property type="entry name" value="Neurotransmitter-gated ion-channel transmembrane pore"/>
    <property type="match status" value="1"/>
</dbReference>
<dbReference type="InterPro" id="IPR011992">
    <property type="entry name" value="EF-hand-dom_pair"/>
</dbReference>
<dbReference type="GO" id="GO:0016020">
    <property type="term" value="C:membrane"/>
    <property type="evidence" value="ECO:0007669"/>
    <property type="project" value="UniProtKB-SubCell"/>
</dbReference>
<evidence type="ECO:0000256" key="3">
    <source>
        <dbReference type="ARBA" id="ARBA00022837"/>
    </source>
</evidence>
<gene>
    <name evidence="10" type="ORF">AB1Y20_004501</name>
</gene>
<organism evidence="10 11">
    <name type="scientific">Prymnesium parvum</name>
    <name type="common">Toxic golden alga</name>
    <dbReference type="NCBI Taxonomy" id="97485"/>
    <lineage>
        <taxon>Eukaryota</taxon>
        <taxon>Haptista</taxon>
        <taxon>Haptophyta</taxon>
        <taxon>Prymnesiophyceae</taxon>
        <taxon>Prymnesiales</taxon>
        <taxon>Prymnesiaceae</taxon>
        <taxon>Prymnesium</taxon>
    </lineage>
</organism>
<dbReference type="GO" id="GO:0005230">
    <property type="term" value="F:extracellular ligand-gated monoatomic ion channel activity"/>
    <property type="evidence" value="ECO:0007669"/>
    <property type="project" value="InterPro"/>
</dbReference>
<dbReference type="GO" id="GO:0004888">
    <property type="term" value="F:transmembrane signaling receptor activity"/>
    <property type="evidence" value="ECO:0007669"/>
    <property type="project" value="InterPro"/>
</dbReference>
<dbReference type="Gene3D" id="1.10.238.10">
    <property type="entry name" value="EF-hand"/>
    <property type="match status" value="1"/>
</dbReference>
<keyword evidence="3" id="KW-0106">Calcium</keyword>
<feature type="domain" description="Neurotransmitter-gated ion-channel ligand-binding" evidence="9">
    <location>
        <begin position="36"/>
        <end position="260"/>
    </location>
</feature>
<proteinExistence type="predicted"/>
<protein>
    <recommendedName>
        <fullName evidence="9">Neurotransmitter-gated ion-channel ligand-binding domain-containing protein</fullName>
    </recommendedName>
</protein>
<keyword evidence="2 7" id="KW-0812">Transmembrane</keyword>
<feature type="transmembrane region" description="Helical" evidence="7">
    <location>
        <begin position="594"/>
        <end position="614"/>
    </location>
</feature>
<feature type="region of interest" description="Disordered" evidence="6">
    <location>
        <begin position="40"/>
        <end position="63"/>
    </location>
</feature>
<feature type="transmembrane region" description="Helical" evidence="7">
    <location>
        <begin position="646"/>
        <end position="665"/>
    </location>
</feature>
<evidence type="ECO:0000313" key="11">
    <source>
        <dbReference type="Proteomes" id="UP001515480"/>
    </source>
</evidence>
<dbReference type="InterPro" id="IPR038050">
    <property type="entry name" value="Neuro_actylchol_rec"/>
</dbReference>
<dbReference type="InterPro" id="IPR006202">
    <property type="entry name" value="Neur_chan_lig-bd"/>
</dbReference>
<evidence type="ECO:0000256" key="7">
    <source>
        <dbReference type="SAM" id="Phobius"/>
    </source>
</evidence>
<dbReference type="AlphaFoldDB" id="A0AB34IWE5"/>
<accession>A0AB34IWE5</accession>
<dbReference type="PANTHER" id="PTHR18945">
    <property type="entry name" value="NEUROTRANSMITTER GATED ION CHANNEL"/>
    <property type="match status" value="1"/>
</dbReference>
<dbReference type="InterPro" id="IPR036734">
    <property type="entry name" value="Neur_chan_lig-bd_sf"/>
</dbReference>
<feature type="transmembrane region" description="Helical" evidence="7">
    <location>
        <begin position="263"/>
        <end position="284"/>
    </location>
</feature>
<dbReference type="InterPro" id="IPR006201">
    <property type="entry name" value="Neur_channel"/>
</dbReference>
<evidence type="ECO:0000256" key="8">
    <source>
        <dbReference type="SAM" id="SignalP"/>
    </source>
</evidence>
<feature type="signal peptide" evidence="8">
    <location>
        <begin position="1"/>
        <end position="18"/>
    </location>
</feature>
<dbReference type="Gene3D" id="1.20.58.390">
    <property type="entry name" value="Neurotransmitter-gated ion-channel transmembrane domain"/>
    <property type="match status" value="1"/>
</dbReference>
<keyword evidence="11" id="KW-1185">Reference proteome</keyword>
<dbReference type="InterPro" id="IPR036719">
    <property type="entry name" value="Neuro-gated_channel_TM_sf"/>
</dbReference>
<evidence type="ECO:0000256" key="2">
    <source>
        <dbReference type="ARBA" id="ARBA00022692"/>
    </source>
</evidence>